<protein>
    <submittedName>
        <fullName evidence="2">Uncharacterized protein</fullName>
    </submittedName>
</protein>
<organism evidence="2 3">
    <name type="scientific">Mesorhizobium robiniae</name>
    <dbReference type="NCBI Taxonomy" id="559315"/>
    <lineage>
        <taxon>Bacteria</taxon>
        <taxon>Pseudomonadati</taxon>
        <taxon>Pseudomonadota</taxon>
        <taxon>Alphaproteobacteria</taxon>
        <taxon>Hyphomicrobiales</taxon>
        <taxon>Phyllobacteriaceae</taxon>
        <taxon>Mesorhizobium</taxon>
    </lineage>
</organism>
<accession>A0ABV2GVC2</accession>
<evidence type="ECO:0000313" key="3">
    <source>
        <dbReference type="Proteomes" id="UP001549204"/>
    </source>
</evidence>
<reference evidence="2 3" key="1">
    <citation type="submission" date="2024-06" db="EMBL/GenBank/DDBJ databases">
        <title>Genomic Encyclopedia of Type Strains, Phase IV (KMG-IV): sequencing the most valuable type-strain genomes for metagenomic binning, comparative biology and taxonomic classification.</title>
        <authorList>
            <person name="Goeker M."/>
        </authorList>
    </citation>
    <scope>NUCLEOTIDE SEQUENCE [LARGE SCALE GENOMIC DNA]</scope>
    <source>
        <strain evidence="2 3">DSM 100022</strain>
    </source>
</reference>
<feature type="region of interest" description="Disordered" evidence="1">
    <location>
        <begin position="1"/>
        <end position="22"/>
    </location>
</feature>
<evidence type="ECO:0000256" key="1">
    <source>
        <dbReference type="SAM" id="MobiDB-lite"/>
    </source>
</evidence>
<sequence>MGEIGRHPGFRQSPKLKKKVRPMSLPISPLVGEMSGGTEGGAKDRYGAVLRCAASALKILRQQIKLH</sequence>
<comment type="caution">
    <text evidence="2">The sequence shown here is derived from an EMBL/GenBank/DDBJ whole genome shotgun (WGS) entry which is preliminary data.</text>
</comment>
<keyword evidence="3" id="KW-1185">Reference proteome</keyword>
<name>A0ABV2GVC2_9HYPH</name>
<evidence type="ECO:0000313" key="2">
    <source>
        <dbReference type="EMBL" id="MET3582244.1"/>
    </source>
</evidence>
<dbReference type="EMBL" id="JBEPMC010000011">
    <property type="protein sequence ID" value="MET3582244.1"/>
    <property type="molecule type" value="Genomic_DNA"/>
</dbReference>
<gene>
    <name evidence="2" type="ORF">ABID19_005303</name>
</gene>
<dbReference type="Proteomes" id="UP001549204">
    <property type="component" value="Unassembled WGS sequence"/>
</dbReference>
<proteinExistence type="predicted"/>